<evidence type="ECO:0000313" key="3">
    <source>
        <dbReference type="Proteomes" id="UP000010931"/>
    </source>
</evidence>
<organism evidence="2 3">
    <name type="scientific">Streptomyces turgidiscabies (strain Car8)</name>
    <dbReference type="NCBI Taxonomy" id="698760"/>
    <lineage>
        <taxon>Bacteria</taxon>
        <taxon>Bacillati</taxon>
        <taxon>Actinomycetota</taxon>
        <taxon>Actinomycetes</taxon>
        <taxon>Kitasatosporales</taxon>
        <taxon>Streptomycetaceae</taxon>
        <taxon>Streptomyces</taxon>
    </lineage>
</organism>
<gene>
    <name evidence="2" type="ORF">STRTUCAR8_00172</name>
</gene>
<name>L7F266_STRT8</name>
<feature type="region of interest" description="Disordered" evidence="1">
    <location>
        <begin position="1"/>
        <end position="27"/>
    </location>
</feature>
<comment type="caution">
    <text evidence="2">The sequence shown here is derived from an EMBL/GenBank/DDBJ whole genome shotgun (WGS) entry which is preliminary data.</text>
</comment>
<sequence>MSNSCGGRDTSAPALSAEEEVDARGSTANARAALVWPGCAAPTLKVTGGSRPAPGDTAPAVHPDIEPLGATISLVLRVGDRGRHLRAVGVRMRRRRGDRSASPPCD</sequence>
<dbReference type="Proteomes" id="UP000010931">
    <property type="component" value="Unassembled WGS sequence"/>
</dbReference>
<accession>L7F266</accession>
<proteinExistence type="predicted"/>
<dbReference type="AlphaFoldDB" id="L7F266"/>
<protein>
    <submittedName>
        <fullName evidence="2">Uncharacterized protein</fullName>
    </submittedName>
</protein>
<evidence type="ECO:0000313" key="2">
    <source>
        <dbReference type="EMBL" id="ELP64690.1"/>
    </source>
</evidence>
<keyword evidence="3" id="KW-1185">Reference proteome</keyword>
<evidence type="ECO:0000256" key="1">
    <source>
        <dbReference type="SAM" id="MobiDB-lite"/>
    </source>
</evidence>
<reference evidence="2 3" key="1">
    <citation type="journal article" date="2011" name="Plasmid">
        <title>Streptomyces turgidiscabies Car8 contains a modular pathogenicity island that shares virulence genes with other actinobacterial plant pathogens.</title>
        <authorList>
            <person name="Huguet-Tapia J.C."/>
            <person name="Badger J.H."/>
            <person name="Loria R."/>
            <person name="Pettis G.S."/>
        </authorList>
    </citation>
    <scope>NUCLEOTIDE SEQUENCE [LARGE SCALE GENOMIC DNA]</scope>
    <source>
        <strain evidence="2 3">Car8</strain>
    </source>
</reference>
<dbReference type="EMBL" id="AEJB01000435">
    <property type="protein sequence ID" value="ELP64690.1"/>
    <property type="molecule type" value="Genomic_DNA"/>
</dbReference>